<dbReference type="EMBL" id="FCNZ02000012">
    <property type="protein sequence ID" value="SAL59934.1"/>
    <property type="molecule type" value="Genomic_DNA"/>
</dbReference>
<dbReference type="AlphaFoldDB" id="A0A158ITG2"/>
<dbReference type="STRING" id="326475.AWB66_03389"/>
<dbReference type="InterPro" id="IPR018968">
    <property type="entry name" value="Phasin"/>
</dbReference>
<protein>
    <submittedName>
        <fullName evidence="2">Phasin</fullName>
    </submittedName>
</protein>
<gene>
    <name evidence="2" type="ORF">AWB66_03389</name>
</gene>
<proteinExistence type="predicted"/>
<dbReference type="Proteomes" id="UP000054717">
    <property type="component" value="Unassembled WGS sequence"/>
</dbReference>
<comment type="caution">
    <text evidence="2">The sequence shown here is derived from an EMBL/GenBank/DDBJ whole genome shotgun (WGS) entry which is preliminary data.</text>
</comment>
<dbReference type="Pfam" id="PF09361">
    <property type="entry name" value="Phasin_2"/>
    <property type="match status" value="1"/>
</dbReference>
<evidence type="ECO:0000313" key="2">
    <source>
        <dbReference type="EMBL" id="SAL59934.1"/>
    </source>
</evidence>
<reference evidence="2" key="1">
    <citation type="submission" date="2016-01" db="EMBL/GenBank/DDBJ databases">
        <authorList>
            <person name="Peeters Charlotte."/>
        </authorList>
    </citation>
    <scope>NUCLEOTIDE SEQUENCE</scope>
    <source>
        <strain evidence="2">LMG 22936</strain>
    </source>
</reference>
<evidence type="ECO:0000259" key="1">
    <source>
        <dbReference type="Pfam" id="PF09361"/>
    </source>
</evidence>
<organism evidence="2 3">
    <name type="scientific">Caballeronia telluris</name>
    <dbReference type="NCBI Taxonomy" id="326475"/>
    <lineage>
        <taxon>Bacteria</taxon>
        <taxon>Pseudomonadati</taxon>
        <taxon>Pseudomonadota</taxon>
        <taxon>Betaproteobacteria</taxon>
        <taxon>Burkholderiales</taxon>
        <taxon>Burkholderiaceae</taxon>
        <taxon>Caballeronia</taxon>
    </lineage>
</organism>
<keyword evidence="3" id="KW-1185">Reference proteome</keyword>
<feature type="domain" description="Phasin" evidence="1">
    <location>
        <begin position="31"/>
        <end position="124"/>
    </location>
</feature>
<sequence length="141" mass="15601">MNQAKFADPFSQFAAIFQQYKLPGFDVTAILESRRKDVEALAAANQVAFGGMQALRDKQLEILRRALSELEVIAQQLEASPQKLSFDATEVVQRALRDGLADMEDIARTTQQTQAEAYALVAQRMDDALKELKASLARPAS</sequence>
<dbReference type="RefSeq" id="WP_087631334.1">
    <property type="nucleotide sequence ID" value="NZ_FCNZ02000012.1"/>
</dbReference>
<name>A0A158ITG2_9BURK</name>
<accession>A0A158ITG2</accession>
<evidence type="ECO:0000313" key="3">
    <source>
        <dbReference type="Proteomes" id="UP000054717"/>
    </source>
</evidence>